<keyword evidence="7 9" id="KW-0408">Iron</keyword>
<comment type="pathway">
    <text evidence="2">Secondary metabolite biosynthesis.</text>
</comment>
<evidence type="ECO:0000256" key="3">
    <source>
        <dbReference type="ARBA" id="ARBA00010617"/>
    </source>
</evidence>
<dbReference type="OrthoDB" id="2789670at2759"/>
<dbReference type="GO" id="GO:0004497">
    <property type="term" value="F:monooxygenase activity"/>
    <property type="evidence" value="ECO:0007669"/>
    <property type="project" value="UniProtKB-KW"/>
</dbReference>
<evidence type="ECO:0008006" key="13">
    <source>
        <dbReference type="Google" id="ProtNLM"/>
    </source>
</evidence>
<comment type="cofactor">
    <cofactor evidence="1 9">
        <name>heme</name>
        <dbReference type="ChEBI" id="CHEBI:30413"/>
    </cofactor>
</comment>
<reference evidence="12" key="1">
    <citation type="journal article" date="2014" name="Proc. Natl. Acad. Sci. U.S.A.">
        <title>Extensive sampling of basidiomycete genomes demonstrates inadequacy of the white-rot/brown-rot paradigm for wood decay fungi.</title>
        <authorList>
            <person name="Riley R."/>
            <person name="Salamov A.A."/>
            <person name="Brown D.W."/>
            <person name="Nagy L.G."/>
            <person name="Floudas D."/>
            <person name="Held B.W."/>
            <person name="Levasseur A."/>
            <person name="Lombard V."/>
            <person name="Morin E."/>
            <person name="Otillar R."/>
            <person name="Lindquist E.A."/>
            <person name="Sun H."/>
            <person name="LaButti K.M."/>
            <person name="Schmutz J."/>
            <person name="Jabbour D."/>
            <person name="Luo H."/>
            <person name="Baker S.E."/>
            <person name="Pisabarro A.G."/>
            <person name="Walton J.D."/>
            <person name="Blanchette R.A."/>
            <person name="Henrissat B."/>
            <person name="Martin F."/>
            <person name="Cullen D."/>
            <person name="Hibbett D.S."/>
            <person name="Grigoriev I.V."/>
        </authorList>
    </citation>
    <scope>NUCLEOTIDE SEQUENCE [LARGE SCALE GENOMIC DNA]</scope>
    <source>
        <strain evidence="12">CBS 339.88</strain>
    </source>
</reference>
<evidence type="ECO:0000256" key="5">
    <source>
        <dbReference type="ARBA" id="ARBA00022723"/>
    </source>
</evidence>
<feature type="chain" id="PRO_5001646865" description="Cytochrome P450" evidence="10">
    <location>
        <begin position="26"/>
        <end position="512"/>
    </location>
</feature>
<dbReference type="EMBL" id="KL142370">
    <property type="protein sequence ID" value="KDR82227.1"/>
    <property type="molecule type" value="Genomic_DNA"/>
</dbReference>
<name>A0A067TIP7_GALM3</name>
<evidence type="ECO:0000313" key="11">
    <source>
        <dbReference type="EMBL" id="KDR82227.1"/>
    </source>
</evidence>
<keyword evidence="5 9" id="KW-0479">Metal-binding</keyword>
<dbReference type="GO" id="GO:0016705">
    <property type="term" value="F:oxidoreductase activity, acting on paired donors, with incorporation or reduction of molecular oxygen"/>
    <property type="evidence" value="ECO:0007669"/>
    <property type="project" value="InterPro"/>
</dbReference>
<dbReference type="STRING" id="685588.A0A067TIP7"/>
<dbReference type="HOGENOM" id="CLU_001570_2_3_1"/>
<evidence type="ECO:0000313" key="12">
    <source>
        <dbReference type="Proteomes" id="UP000027222"/>
    </source>
</evidence>
<protein>
    <recommendedName>
        <fullName evidence="13">Cytochrome P450</fullName>
    </recommendedName>
</protein>
<keyword evidence="4 9" id="KW-0349">Heme</keyword>
<dbReference type="PANTHER" id="PTHR46300:SF7">
    <property type="entry name" value="P450, PUTATIVE (EUROFUNG)-RELATED"/>
    <property type="match status" value="1"/>
</dbReference>
<keyword evidence="10" id="KW-0732">Signal</keyword>
<evidence type="ECO:0000256" key="4">
    <source>
        <dbReference type="ARBA" id="ARBA00022617"/>
    </source>
</evidence>
<feature type="signal peptide" evidence="10">
    <location>
        <begin position="1"/>
        <end position="25"/>
    </location>
</feature>
<dbReference type="Proteomes" id="UP000027222">
    <property type="component" value="Unassembled WGS sequence"/>
</dbReference>
<keyword evidence="8" id="KW-0503">Monooxygenase</keyword>
<accession>A0A067TIP7</accession>
<dbReference type="InterPro" id="IPR036396">
    <property type="entry name" value="Cyt_P450_sf"/>
</dbReference>
<evidence type="ECO:0000256" key="10">
    <source>
        <dbReference type="SAM" id="SignalP"/>
    </source>
</evidence>
<dbReference type="Gene3D" id="1.10.630.10">
    <property type="entry name" value="Cytochrome P450"/>
    <property type="match status" value="1"/>
</dbReference>
<dbReference type="InterPro" id="IPR002401">
    <property type="entry name" value="Cyt_P450_E_grp-I"/>
</dbReference>
<dbReference type="GO" id="GO:0020037">
    <property type="term" value="F:heme binding"/>
    <property type="evidence" value="ECO:0007669"/>
    <property type="project" value="InterPro"/>
</dbReference>
<dbReference type="CDD" id="cd11065">
    <property type="entry name" value="CYP64-like"/>
    <property type="match status" value="1"/>
</dbReference>
<dbReference type="SUPFAM" id="SSF48264">
    <property type="entry name" value="Cytochrome P450"/>
    <property type="match status" value="1"/>
</dbReference>
<sequence>MPPYSSIAFAFLLIWLIKKFVVFRANRKLESPYPPGPKPKPLIGNLLDFPMTGVAQTYVEWGKEYNSDILYATALGNRVVILNNREDAEELFEKRANKYSDRPEIPLIKLMGWGYNMTLYGYGDKWRMHRKICQQNFRPEAVLKYRPLLTKMVHKMLQSLVDTPADFEHHNKMLSISLPMMLMYGYEVKTFEDPCVVAADRSITLGAHLLLPGSSLINVFPVLAYIPKWFPGATSQKIAAEVKKLTDEMERIPMEFARKRVKEGTAIPSLVSDFLERKYSVGASIEEEEMIKNVASTVYGGASDTTISSTGTFLYAMAANPDVQKKGQAEIDLVIGSNRLPVFEDRQSLPYVEAIYREVMRFRPPAQLGIPHSLSEDDYYKGFFIPKGTTIFANIWAMTHDETVYTEPLKFKPERFLGDDGKLNNDDKILAYGFGRRVCAGKYVASSTMWLMMACVLATFDIVKSKDELGNDIEIDHSYEDFGLLNHKAKYQCSFVPRSQLARQLIADTRQP</sequence>
<dbReference type="InterPro" id="IPR050364">
    <property type="entry name" value="Cytochrome_P450_fung"/>
</dbReference>
<feature type="binding site" description="axial binding residue" evidence="9">
    <location>
        <position position="439"/>
    </location>
    <ligand>
        <name>heme</name>
        <dbReference type="ChEBI" id="CHEBI:30413"/>
    </ligand>
    <ligandPart>
        <name>Fe</name>
        <dbReference type="ChEBI" id="CHEBI:18248"/>
    </ligandPart>
</feature>
<dbReference type="AlphaFoldDB" id="A0A067TIP7"/>
<evidence type="ECO:0000256" key="1">
    <source>
        <dbReference type="ARBA" id="ARBA00001971"/>
    </source>
</evidence>
<dbReference type="InterPro" id="IPR001128">
    <property type="entry name" value="Cyt_P450"/>
</dbReference>
<dbReference type="PRINTS" id="PR00463">
    <property type="entry name" value="EP450I"/>
</dbReference>
<dbReference type="Pfam" id="PF00067">
    <property type="entry name" value="p450"/>
    <property type="match status" value="1"/>
</dbReference>
<comment type="similarity">
    <text evidence="3">Belongs to the cytochrome P450 family.</text>
</comment>
<dbReference type="PANTHER" id="PTHR46300">
    <property type="entry name" value="P450, PUTATIVE (EUROFUNG)-RELATED-RELATED"/>
    <property type="match status" value="1"/>
</dbReference>
<keyword evidence="12" id="KW-1185">Reference proteome</keyword>
<organism evidence="11 12">
    <name type="scientific">Galerina marginata (strain CBS 339.88)</name>
    <dbReference type="NCBI Taxonomy" id="685588"/>
    <lineage>
        <taxon>Eukaryota</taxon>
        <taxon>Fungi</taxon>
        <taxon>Dikarya</taxon>
        <taxon>Basidiomycota</taxon>
        <taxon>Agaricomycotina</taxon>
        <taxon>Agaricomycetes</taxon>
        <taxon>Agaricomycetidae</taxon>
        <taxon>Agaricales</taxon>
        <taxon>Agaricineae</taxon>
        <taxon>Strophariaceae</taxon>
        <taxon>Galerina</taxon>
    </lineage>
</organism>
<evidence type="ECO:0000256" key="6">
    <source>
        <dbReference type="ARBA" id="ARBA00023002"/>
    </source>
</evidence>
<gene>
    <name evidence="11" type="ORF">GALMADRAFT_59888</name>
</gene>
<evidence type="ECO:0000256" key="2">
    <source>
        <dbReference type="ARBA" id="ARBA00005179"/>
    </source>
</evidence>
<dbReference type="GO" id="GO:0005506">
    <property type="term" value="F:iron ion binding"/>
    <property type="evidence" value="ECO:0007669"/>
    <property type="project" value="InterPro"/>
</dbReference>
<keyword evidence="6" id="KW-0560">Oxidoreductase</keyword>
<evidence type="ECO:0000256" key="8">
    <source>
        <dbReference type="ARBA" id="ARBA00023033"/>
    </source>
</evidence>
<proteinExistence type="inferred from homology"/>
<evidence type="ECO:0000256" key="9">
    <source>
        <dbReference type="PIRSR" id="PIRSR602401-1"/>
    </source>
</evidence>
<evidence type="ECO:0000256" key="7">
    <source>
        <dbReference type="ARBA" id="ARBA00023004"/>
    </source>
</evidence>